<evidence type="ECO:0000313" key="3">
    <source>
        <dbReference type="Proteomes" id="UP000184172"/>
    </source>
</evidence>
<accession>A0A1M6EQ31</accession>
<keyword evidence="1" id="KW-0472">Membrane</keyword>
<sequence length="137" mass="16019">MGKYGFRFKMTDFGLHIANLFLYTFHTALIFFNLFGWLHSKLRKLNLISLLVTFGSWFLLGLWKGWGYCFLTDWHYQILRTLGERNIPSSYIAFMVKKISGWTPSSELVDSLTVCLALLALLCSLYVNFRSRKTKEI</sequence>
<evidence type="ECO:0000256" key="1">
    <source>
        <dbReference type="SAM" id="Phobius"/>
    </source>
</evidence>
<reference evidence="3" key="1">
    <citation type="submission" date="2016-11" db="EMBL/GenBank/DDBJ databases">
        <authorList>
            <person name="Varghese N."/>
            <person name="Submissions S."/>
        </authorList>
    </citation>
    <scope>NUCLEOTIDE SEQUENCE [LARGE SCALE GENOMIC DNA]</scope>
    <source>
        <strain evidence="3">DSM 26349</strain>
    </source>
</reference>
<proteinExistence type="predicted"/>
<keyword evidence="1" id="KW-0812">Transmembrane</keyword>
<evidence type="ECO:0000313" key="2">
    <source>
        <dbReference type="EMBL" id="SHI87572.1"/>
    </source>
</evidence>
<feature type="transmembrane region" description="Helical" evidence="1">
    <location>
        <begin position="111"/>
        <end position="129"/>
    </location>
</feature>
<dbReference type="Proteomes" id="UP000184172">
    <property type="component" value="Unassembled WGS sequence"/>
</dbReference>
<name>A0A1M6EQ31_9FLAO</name>
<feature type="transmembrane region" description="Helical" evidence="1">
    <location>
        <begin position="45"/>
        <end position="63"/>
    </location>
</feature>
<gene>
    <name evidence="2" type="ORF">SAMN04487908_106126</name>
</gene>
<dbReference type="Pfam" id="PF10861">
    <property type="entry name" value="DUF2784"/>
    <property type="match status" value="1"/>
</dbReference>
<protein>
    <recommendedName>
        <fullName evidence="4">DUF2784 domain-containing protein</fullName>
    </recommendedName>
</protein>
<keyword evidence="3" id="KW-1185">Reference proteome</keyword>
<evidence type="ECO:0008006" key="4">
    <source>
        <dbReference type="Google" id="ProtNLM"/>
    </source>
</evidence>
<keyword evidence="1" id="KW-1133">Transmembrane helix</keyword>
<dbReference type="InterPro" id="IPR021218">
    <property type="entry name" value="DUF2784"/>
</dbReference>
<dbReference type="EMBL" id="FQYV01000006">
    <property type="protein sequence ID" value="SHI87572.1"/>
    <property type="molecule type" value="Genomic_DNA"/>
</dbReference>
<feature type="transmembrane region" description="Helical" evidence="1">
    <location>
        <begin position="20"/>
        <end position="38"/>
    </location>
</feature>
<organism evidence="2 3">
    <name type="scientific">Aequorivita viscosa</name>
    <dbReference type="NCBI Taxonomy" id="797419"/>
    <lineage>
        <taxon>Bacteria</taxon>
        <taxon>Pseudomonadati</taxon>
        <taxon>Bacteroidota</taxon>
        <taxon>Flavobacteriia</taxon>
        <taxon>Flavobacteriales</taxon>
        <taxon>Flavobacteriaceae</taxon>
        <taxon>Aequorivita</taxon>
    </lineage>
</organism>
<dbReference type="AlphaFoldDB" id="A0A1M6EQ31"/>
<dbReference type="RefSeq" id="WP_234946441.1">
    <property type="nucleotide sequence ID" value="NZ_FNNS01000001.1"/>
</dbReference>